<protein>
    <submittedName>
        <fullName evidence="2">Uncharacterized protein</fullName>
    </submittedName>
</protein>
<dbReference type="EMBL" id="GEDV01001368">
    <property type="protein sequence ID" value="JAP87189.1"/>
    <property type="molecule type" value="Transcribed_RNA"/>
</dbReference>
<dbReference type="AlphaFoldDB" id="A0A131Z758"/>
<accession>A0A131Z758</accession>
<feature type="transmembrane region" description="Helical" evidence="1">
    <location>
        <begin position="12"/>
        <end position="34"/>
    </location>
</feature>
<keyword evidence="1" id="KW-0812">Transmembrane</keyword>
<evidence type="ECO:0000256" key="1">
    <source>
        <dbReference type="SAM" id="Phobius"/>
    </source>
</evidence>
<keyword evidence="1" id="KW-1133">Transmembrane helix</keyword>
<reference evidence="2" key="1">
    <citation type="journal article" date="2016" name="Ticks Tick Borne Dis.">
        <title>De novo assembly and annotation of the salivary gland transcriptome of Rhipicephalus appendiculatus male and female ticks during blood feeding.</title>
        <authorList>
            <person name="de Castro M.H."/>
            <person name="de Klerk D."/>
            <person name="Pienaar R."/>
            <person name="Latif A.A."/>
            <person name="Rees D.J."/>
            <person name="Mans B.J."/>
        </authorList>
    </citation>
    <scope>NUCLEOTIDE SEQUENCE</scope>
    <source>
        <tissue evidence="2">Salivary glands</tissue>
    </source>
</reference>
<sequence>LQLAADVVRMQTTAGAMVLTASLIFLMGTDIRAARRAWLQLSRMMWEARRRGDIQRTWRGISKEFKALAREGFAAMACGLLKQIIVTFCAFVLLLICVILSPDGALSFRVSPTASGAI</sequence>
<keyword evidence="1" id="KW-0472">Membrane</keyword>
<proteinExistence type="predicted"/>
<evidence type="ECO:0000313" key="2">
    <source>
        <dbReference type="EMBL" id="JAP87189.1"/>
    </source>
</evidence>
<feature type="non-terminal residue" evidence="2">
    <location>
        <position position="1"/>
    </location>
</feature>
<name>A0A131Z758_RHIAP</name>
<organism evidence="2">
    <name type="scientific">Rhipicephalus appendiculatus</name>
    <name type="common">Brown ear tick</name>
    <dbReference type="NCBI Taxonomy" id="34631"/>
    <lineage>
        <taxon>Eukaryota</taxon>
        <taxon>Metazoa</taxon>
        <taxon>Ecdysozoa</taxon>
        <taxon>Arthropoda</taxon>
        <taxon>Chelicerata</taxon>
        <taxon>Arachnida</taxon>
        <taxon>Acari</taxon>
        <taxon>Parasitiformes</taxon>
        <taxon>Ixodida</taxon>
        <taxon>Ixodoidea</taxon>
        <taxon>Ixodidae</taxon>
        <taxon>Rhipicephalinae</taxon>
        <taxon>Rhipicephalus</taxon>
        <taxon>Rhipicephalus</taxon>
    </lineage>
</organism>
<feature type="transmembrane region" description="Helical" evidence="1">
    <location>
        <begin position="73"/>
        <end position="101"/>
    </location>
</feature>